<sequence>MTPANTIQSTINYIKKELAELYHARETESMAYILLEYVLNYSKNQIQLNRTENIGEDHFKQIDTYTQELKTSKPIQYILGETEFYDLTFKVNEHTLIPRQETEELVHAIIKENQQKALHILDIGTGSGCIPISLAKNIQNAHVSSADISAEAIEKAKENALLNQVDINFFHRDILNWKKFDWDNFDIIVSNPPYVTEAEKCKMDKNVLDHEPHTALFVSDHDPLIFYRTIAEFALQYLKKEGKLYFEINESLGREMVELLEQKGFAKIRLLQDINGKNRMVSAIKSH</sequence>
<dbReference type="PROSITE" id="PS00092">
    <property type="entry name" value="N6_MTASE"/>
    <property type="match status" value="1"/>
</dbReference>
<feature type="binding site" evidence="5">
    <location>
        <begin position="124"/>
        <end position="128"/>
    </location>
    <ligand>
        <name>S-adenosyl-L-methionine</name>
        <dbReference type="ChEBI" id="CHEBI:59789"/>
    </ligand>
</feature>
<dbReference type="AlphaFoldDB" id="A0A1Y1CHC8"/>
<dbReference type="HAMAP" id="MF_02126">
    <property type="entry name" value="RF_methyltr_PrmC"/>
    <property type="match status" value="1"/>
</dbReference>
<evidence type="ECO:0000256" key="5">
    <source>
        <dbReference type="HAMAP-Rule" id="MF_02126"/>
    </source>
</evidence>
<organism evidence="8 9">
    <name type="scientific">Labilibaculum antarcticum</name>
    <dbReference type="NCBI Taxonomy" id="1717717"/>
    <lineage>
        <taxon>Bacteria</taxon>
        <taxon>Pseudomonadati</taxon>
        <taxon>Bacteroidota</taxon>
        <taxon>Bacteroidia</taxon>
        <taxon>Marinilabiliales</taxon>
        <taxon>Marinifilaceae</taxon>
        <taxon>Labilibaculum</taxon>
    </lineage>
</organism>
<evidence type="ECO:0000256" key="3">
    <source>
        <dbReference type="ARBA" id="ARBA00022691"/>
    </source>
</evidence>
<keyword evidence="2 5" id="KW-0808">Transferase</keyword>
<keyword evidence="9" id="KW-1185">Reference proteome</keyword>
<dbReference type="InterPro" id="IPR019874">
    <property type="entry name" value="RF_methyltr_PrmC"/>
</dbReference>
<dbReference type="NCBIfam" id="TIGR00536">
    <property type="entry name" value="hemK_fam"/>
    <property type="match status" value="1"/>
</dbReference>
<feature type="domain" description="Release factor glutamine methyltransferase N-terminal" evidence="7">
    <location>
        <begin position="12"/>
        <end position="80"/>
    </location>
</feature>
<dbReference type="InterPro" id="IPR029063">
    <property type="entry name" value="SAM-dependent_MTases_sf"/>
</dbReference>
<feature type="binding site" evidence="5">
    <location>
        <position position="147"/>
    </location>
    <ligand>
        <name>S-adenosyl-L-methionine</name>
        <dbReference type="ChEBI" id="CHEBI:59789"/>
    </ligand>
</feature>
<name>A0A1Y1CHC8_9BACT</name>
<dbReference type="CDD" id="cd02440">
    <property type="entry name" value="AdoMet_MTases"/>
    <property type="match status" value="1"/>
</dbReference>
<keyword evidence="3 5" id="KW-0949">S-adenosyl-L-methionine</keyword>
<evidence type="ECO:0000256" key="2">
    <source>
        <dbReference type="ARBA" id="ARBA00022679"/>
    </source>
</evidence>
<feature type="domain" description="Methyltransferase small" evidence="6">
    <location>
        <begin position="112"/>
        <end position="199"/>
    </location>
</feature>
<dbReference type="EC" id="2.1.1.297" evidence="5"/>
<dbReference type="PANTHER" id="PTHR18895">
    <property type="entry name" value="HEMK METHYLTRANSFERASE"/>
    <property type="match status" value="1"/>
</dbReference>
<protein>
    <recommendedName>
        <fullName evidence="5">Release factor glutamine methyltransferase</fullName>
        <shortName evidence="5">RF MTase</shortName>
        <ecNumber evidence="5">2.1.1.297</ecNumber>
    </recommendedName>
    <alternativeName>
        <fullName evidence="5">N5-glutamine methyltransferase PrmC</fullName>
    </alternativeName>
    <alternativeName>
        <fullName evidence="5">Protein-(glutamine-N5) MTase PrmC</fullName>
    </alternativeName>
    <alternativeName>
        <fullName evidence="5">Protein-glutamine N-methyltransferase PrmC</fullName>
    </alternativeName>
</protein>
<reference evidence="9" key="2">
    <citation type="journal article" date="2020" name="Antonie Van Leeuwenhoek">
        <title>Labilibaculum antarcticum sp. nov., a novel facultative anaerobic, psychrotorelant bacterium isolated from marine sediment of Antarctica.</title>
        <authorList>
            <person name="Watanabe M."/>
            <person name="Kojima H."/>
            <person name="Fukui M."/>
        </authorList>
    </citation>
    <scope>NUCLEOTIDE SEQUENCE [LARGE SCALE GENOMIC DNA]</scope>
    <source>
        <strain evidence="9">SPP2</strain>
    </source>
</reference>
<dbReference type="InterPro" id="IPR004556">
    <property type="entry name" value="HemK-like"/>
</dbReference>
<dbReference type="GO" id="GO:0032259">
    <property type="term" value="P:methylation"/>
    <property type="evidence" value="ECO:0007669"/>
    <property type="project" value="UniProtKB-KW"/>
</dbReference>
<dbReference type="InterPro" id="IPR002052">
    <property type="entry name" value="DNA_methylase_N6_adenine_CS"/>
</dbReference>
<evidence type="ECO:0000259" key="7">
    <source>
        <dbReference type="Pfam" id="PF17827"/>
    </source>
</evidence>
<dbReference type="InterPro" id="IPR007848">
    <property type="entry name" value="Small_mtfrase_dom"/>
</dbReference>
<proteinExistence type="inferred from homology"/>
<dbReference type="KEGG" id="mbas:ALGA_1405"/>
<dbReference type="GO" id="GO:0102559">
    <property type="term" value="F:peptide chain release factor N(5)-glutamine methyltransferase activity"/>
    <property type="evidence" value="ECO:0007669"/>
    <property type="project" value="UniProtKB-EC"/>
</dbReference>
<dbReference type="InterPro" id="IPR050320">
    <property type="entry name" value="N5-glutamine_MTase"/>
</dbReference>
<comment type="similarity">
    <text evidence="5">Belongs to the protein N5-glutamine methyltransferase family. PrmC subfamily.</text>
</comment>
<dbReference type="GO" id="GO:0003676">
    <property type="term" value="F:nucleic acid binding"/>
    <property type="evidence" value="ECO:0007669"/>
    <property type="project" value="InterPro"/>
</dbReference>
<evidence type="ECO:0000313" key="8">
    <source>
        <dbReference type="EMBL" id="BAX79789.1"/>
    </source>
</evidence>
<accession>A0A1Y1CHC8</accession>
<evidence type="ECO:0000313" key="9">
    <source>
        <dbReference type="Proteomes" id="UP000218267"/>
    </source>
</evidence>
<dbReference type="RefSeq" id="WP_096428672.1">
    <property type="nucleotide sequence ID" value="NZ_AP018042.1"/>
</dbReference>
<dbReference type="NCBIfam" id="TIGR03534">
    <property type="entry name" value="RF_mod_PrmC"/>
    <property type="match status" value="1"/>
</dbReference>
<dbReference type="Gene3D" id="1.10.8.10">
    <property type="entry name" value="DNA helicase RuvA subunit, C-terminal domain"/>
    <property type="match status" value="1"/>
</dbReference>
<dbReference type="Pfam" id="PF17827">
    <property type="entry name" value="PrmC_N"/>
    <property type="match status" value="1"/>
</dbReference>
<dbReference type="InterPro" id="IPR040758">
    <property type="entry name" value="PrmC_N"/>
</dbReference>
<comment type="function">
    <text evidence="5">Methylates the class 1 translation termination release factors RF1/PrfA and RF2/PrfB on the glutamine residue of the universally conserved GGQ motif.</text>
</comment>
<comment type="catalytic activity">
    <reaction evidence="4 5">
        <text>L-glutaminyl-[peptide chain release factor] + S-adenosyl-L-methionine = N(5)-methyl-L-glutaminyl-[peptide chain release factor] + S-adenosyl-L-homocysteine + H(+)</text>
        <dbReference type="Rhea" id="RHEA:42896"/>
        <dbReference type="Rhea" id="RHEA-COMP:10271"/>
        <dbReference type="Rhea" id="RHEA-COMP:10272"/>
        <dbReference type="ChEBI" id="CHEBI:15378"/>
        <dbReference type="ChEBI" id="CHEBI:30011"/>
        <dbReference type="ChEBI" id="CHEBI:57856"/>
        <dbReference type="ChEBI" id="CHEBI:59789"/>
        <dbReference type="ChEBI" id="CHEBI:61891"/>
        <dbReference type="EC" id="2.1.1.297"/>
    </reaction>
</comment>
<dbReference type="OrthoDB" id="9800643at2"/>
<dbReference type="SUPFAM" id="SSF53335">
    <property type="entry name" value="S-adenosyl-L-methionine-dependent methyltransferases"/>
    <property type="match status" value="1"/>
</dbReference>
<evidence type="ECO:0000259" key="6">
    <source>
        <dbReference type="Pfam" id="PF05175"/>
    </source>
</evidence>
<dbReference type="Gene3D" id="3.40.50.150">
    <property type="entry name" value="Vaccinia Virus protein VP39"/>
    <property type="match status" value="1"/>
</dbReference>
<dbReference type="Proteomes" id="UP000218267">
    <property type="component" value="Chromosome"/>
</dbReference>
<keyword evidence="1 5" id="KW-0489">Methyltransferase</keyword>
<gene>
    <name evidence="5" type="primary">prmC</name>
    <name evidence="8" type="ORF">ALGA_1405</name>
</gene>
<dbReference type="Pfam" id="PF05175">
    <property type="entry name" value="MTS"/>
    <property type="match status" value="1"/>
</dbReference>
<evidence type="ECO:0000256" key="4">
    <source>
        <dbReference type="ARBA" id="ARBA00048391"/>
    </source>
</evidence>
<reference evidence="8 9" key="1">
    <citation type="journal article" date="2018" name="Mar. Genomics">
        <title>Complete genome sequence of Marinifilaceae bacterium strain SPP2, isolated from the Antarctic marine sediment.</title>
        <authorList>
            <person name="Watanabe M."/>
            <person name="Kojima H."/>
            <person name="Fukui M."/>
        </authorList>
    </citation>
    <scope>NUCLEOTIDE SEQUENCE [LARGE SCALE GENOMIC DNA]</scope>
    <source>
        <strain evidence="8 9">SPP2</strain>
    </source>
</reference>
<dbReference type="EMBL" id="AP018042">
    <property type="protein sequence ID" value="BAX79789.1"/>
    <property type="molecule type" value="Genomic_DNA"/>
</dbReference>
<feature type="binding site" evidence="5">
    <location>
        <begin position="191"/>
        <end position="194"/>
    </location>
    <ligand>
        <name>substrate</name>
    </ligand>
</feature>
<feature type="binding site" evidence="5">
    <location>
        <position position="191"/>
    </location>
    <ligand>
        <name>S-adenosyl-L-methionine</name>
        <dbReference type="ChEBI" id="CHEBI:59789"/>
    </ligand>
</feature>
<evidence type="ECO:0000256" key="1">
    <source>
        <dbReference type="ARBA" id="ARBA00022603"/>
    </source>
</evidence>
<comment type="caution">
    <text evidence="5">Lacks conserved residue(s) required for the propagation of feature annotation.</text>
</comment>
<dbReference type="PANTHER" id="PTHR18895:SF74">
    <property type="entry name" value="MTRF1L RELEASE FACTOR GLUTAMINE METHYLTRANSFERASE"/>
    <property type="match status" value="1"/>
</dbReference>